<reference evidence="1 2" key="1">
    <citation type="submission" date="2006-03" db="EMBL/GenBank/DDBJ databases">
        <authorList>
            <person name="Pinhassi J."/>
            <person name="Pedros-Alio C."/>
            <person name="Ferriera S."/>
            <person name="Johnson J."/>
            <person name="Kravitz S."/>
            <person name="Halpern A."/>
            <person name="Remington K."/>
            <person name="Beeson K."/>
            <person name="Tran B."/>
            <person name="Rogers Y.-H."/>
            <person name="Friedman R."/>
            <person name="Venter J.C."/>
        </authorList>
    </citation>
    <scope>NUCLEOTIDE SEQUENCE [LARGE SCALE GENOMIC DNA]</scope>
    <source>
        <strain evidence="1 2">RED65</strain>
    </source>
</reference>
<comment type="caution">
    <text evidence="1">The sequence shown here is derived from an EMBL/GenBank/DDBJ whole genome shotgun (WGS) entry which is preliminary data.</text>
</comment>
<dbReference type="AlphaFoldDB" id="Q1N2A3"/>
<dbReference type="Proteomes" id="UP000004263">
    <property type="component" value="Unassembled WGS sequence"/>
</dbReference>
<dbReference type="Gene3D" id="3.40.50.10110">
    <property type="entry name" value="DNA polymerase III subunit chi"/>
    <property type="match status" value="1"/>
</dbReference>
<dbReference type="PANTHER" id="PTHR38767:SF1">
    <property type="entry name" value="DNA POLYMERASE III SUBUNIT CHI"/>
    <property type="match status" value="1"/>
</dbReference>
<evidence type="ECO:0000313" key="2">
    <source>
        <dbReference type="Proteomes" id="UP000004263"/>
    </source>
</evidence>
<dbReference type="HOGENOM" id="CLU_131584_2_1_6"/>
<dbReference type="InterPro" id="IPR036768">
    <property type="entry name" value="PolIII_chi_sf"/>
</dbReference>
<organism evidence="1 2">
    <name type="scientific">Bermanella marisrubri</name>
    <dbReference type="NCBI Taxonomy" id="207949"/>
    <lineage>
        <taxon>Bacteria</taxon>
        <taxon>Pseudomonadati</taxon>
        <taxon>Pseudomonadota</taxon>
        <taxon>Gammaproteobacteria</taxon>
        <taxon>Oceanospirillales</taxon>
        <taxon>Oceanospirillaceae</taxon>
        <taxon>Bermanella</taxon>
    </lineage>
</organism>
<dbReference type="SUPFAM" id="SSF102400">
    <property type="entry name" value="DNA polymerase III chi subunit"/>
    <property type="match status" value="1"/>
</dbReference>
<dbReference type="STRING" id="207949.RED65_15518"/>
<accession>Q1N2A3</accession>
<keyword evidence="2" id="KW-1185">Reference proteome</keyword>
<proteinExistence type="predicted"/>
<sequence>MTSIDFYILGHSQQQARLSFACRLAEKAFKEGRQIYVHAQDEQQAKQLDDLMWEYKPESFLPHQIVGEQASQTQVEIGWQDHPSHHFDVLINLVSPQPSFFSRFDRVLEIVIQDETSLAQSRAHYKFYRDRGYEVTHRDLRG</sequence>
<dbReference type="GO" id="GO:0003677">
    <property type="term" value="F:DNA binding"/>
    <property type="evidence" value="ECO:0007669"/>
    <property type="project" value="InterPro"/>
</dbReference>
<dbReference type="GO" id="GO:0006260">
    <property type="term" value="P:DNA replication"/>
    <property type="evidence" value="ECO:0007669"/>
    <property type="project" value="InterPro"/>
</dbReference>
<name>Q1N2A3_9GAMM</name>
<dbReference type="GO" id="GO:0032298">
    <property type="term" value="P:positive regulation of DNA-templated DNA replication initiation"/>
    <property type="evidence" value="ECO:0007669"/>
    <property type="project" value="TreeGrafter"/>
</dbReference>
<protein>
    <submittedName>
        <fullName evidence="1">DNA polymerase III chi subunit, HolC</fullName>
    </submittedName>
</protein>
<dbReference type="PANTHER" id="PTHR38767">
    <property type="entry name" value="DNA POLYMERASE III SUBUNIT CHI"/>
    <property type="match status" value="1"/>
</dbReference>
<gene>
    <name evidence="1" type="ORF">RED65_15518</name>
</gene>
<dbReference type="Pfam" id="PF04364">
    <property type="entry name" value="DNA_pol3_chi"/>
    <property type="match status" value="1"/>
</dbReference>
<dbReference type="EMBL" id="AAQH01000008">
    <property type="protein sequence ID" value="EAT12261.1"/>
    <property type="molecule type" value="Genomic_DNA"/>
</dbReference>
<evidence type="ECO:0000313" key="1">
    <source>
        <dbReference type="EMBL" id="EAT12261.1"/>
    </source>
</evidence>
<dbReference type="InterPro" id="IPR007459">
    <property type="entry name" value="DNA_pol3_chi"/>
</dbReference>
<dbReference type="GO" id="GO:0003887">
    <property type="term" value="F:DNA-directed DNA polymerase activity"/>
    <property type="evidence" value="ECO:0007669"/>
    <property type="project" value="InterPro"/>
</dbReference>
<dbReference type="RefSeq" id="WP_007018313.1">
    <property type="nucleotide sequence ID" value="NZ_CH724116.1"/>
</dbReference>